<dbReference type="Proteomes" id="UP000240259">
    <property type="component" value="Unassembled WGS sequence"/>
</dbReference>
<protein>
    <submittedName>
        <fullName evidence="1">Uncharacterized protein</fullName>
    </submittedName>
</protein>
<sequence length="237" mass="26391">MITRPFAVKHQVSRASGQIELNVLLNDKVDAKLIIESIDRGIRSIESLAALSPDPKIAGFSILDQTRNENAFRWYLRCPVADPSLLAKVINIVHGASLENDSVKEITLVAEGADLDLSEGPRPLVISFPFEVLNETEGQKLTVVLEFQDVTTEEQRAPFVEAWDNFATLAELGAFYDLEHPPGKAFAVADRFPLSNALEIVMRFERYKFDLSHLSELFGAFSTLHRSIAPVERVIVS</sequence>
<comment type="caution">
    <text evidence="1">The sequence shown here is derived from an EMBL/GenBank/DDBJ whole genome shotgun (WGS) entry which is preliminary data.</text>
</comment>
<proteinExistence type="predicted"/>
<evidence type="ECO:0000313" key="2">
    <source>
        <dbReference type="Proteomes" id="UP000240259"/>
    </source>
</evidence>
<gene>
    <name evidence="1" type="ORF">C9427_08140</name>
</gene>
<dbReference type="RefSeq" id="WP_107648618.1">
    <property type="nucleotide sequence ID" value="NZ_PZJX01000018.1"/>
</dbReference>
<accession>A0A2T4IZ31</accession>
<dbReference type="AlphaFoldDB" id="A0A2T4IZ31"/>
<reference evidence="1 2" key="1">
    <citation type="submission" date="2018-03" db="EMBL/GenBank/DDBJ databases">
        <title>Genome sequence of the symbiotic type strain Mesorhizobium helmanticense CSLC115NT isolated from Lotus corniculatus nodules.</title>
        <authorList>
            <person name="Sannazzaro A.I."/>
            <person name="Torres Tejerizo G.A."/>
            <person name="Dip D."/>
            <person name="Caballero M."/>
            <person name="Pistorio M."/>
            <person name="Estrella M.J."/>
        </authorList>
    </citation>
    <scope>NUCLEOTIDE SEQUENCE [LARGE SCALE GENOMIC DNA]</scope>
    <source>
        <strain evidence="1 2">CSLC115N</strain>
    </source>
</reference>
<keyword evidence="2" id="KW-1185">Reference proteome</keyword>
<organism evidence="1 2">
    <name type="scientific">Mesorhizobium helmanticense</name>
    <dbReference type="NCBI Taxonomy" id="1776423"/>
    <lineage>
        <taxon>Bacteria</taxon>
        <taxon>Pseudomonadati</taxon>
        <taxon>Pseudomonadota</taxon>
        <taxon>Alphaproteobacteria</taxon>
        <taxon>Hyphomicrobiales</taxon>
        <taxon>Phyllobacteriaceae</taxon>
        <taxon>Mesorhizobium</taxon>
    </lineage>
</organism>
<evidence type="ECO:0000313" key="1">
    <source>
        <dbReference type="EMBL" id="PTE10905.1"/>
    </source>
</evidence>
<name>A0A2T4IZ31_9HYPH</name>
<dbReference type="EMBL" id="PZJX01000018">
    <property type="protein sequence ID" value="PTE10905.1"/>
    <property type="molecule type" value="Genomic_DNA"/>
</dbReference>